<dbReference type="EMBL" id="WBZC01000061">
    <property type="protein sequence ID" value="KAB3531044.1"/>
    <property type="molecule type" value="Genomic_DNA"/>
</dbReference>
<sequence length="211" mass="23955">MKRGTLMNQENVEVLLKNLADRNIEGYWFEDFATAKSKIMSMISIKDSVGIGNSITLKNMNLSYELSERGNLVYDKTLANNKEEVRELKRKALLTDWYVTGSNAISMDGHIVNMDHSGNRVAAMLYGPKYVIIVIGINKVIQTLDEAIYRVRNIASPKNAKRAGMNPPCVDLEKCIDCRSPERVCNNLVIIEGQYEKKRMKVFIINEKDGF</sequence>
<protein>
    <submittedName>
        <fullName evidence="2">Lactate utilization protein</fullName>
    </submittedName>
</protein>
<gene>
    <name evidence="2" type="ORF">F8154_13285</name>
</gene>
<dbReference type="InterPro" id="IPR037171">
    <property type="entry name" value="NagB/RpiA_transferase-like"/>
</dbReference>
<dbReference type="Proteomes" id="UP000432715">
    <property type="component" value="Unassembled WGS sequence"/>
</dbReference>
<dbReference type="AlphaFoldDB" id="A0A6I0EX29"/>
<evidence type="ECO:0000313" key="3">
    <source>
        <dbReference type="Proteomes" id="UP000432715"/>
    </source>
</evidence>
<keyword evidence="3" id="KW-1185">Reference proteome</keyword>
<reference evidence="2 3" key="1">
    <citation type="submission" date="2019-10" db="EMBL/GenBank/DDBJ databases">
        <title>Alkaliphilus serpentinus sp. nov. and Alkaliphilus pronyensis sp. nov., two novel anaerobic alkaliphilic species isolated from the serpentinized-hosted hydrothermal field of the Prony Bay (New Caledonia).</title>
        <authorList>
            <person name="Postec A."/>
        </authorList>
    </citation>
    <scope>NUCLEOTIDE SEQUENCE [LARGE SCALE GENOMIC DNA]</scope>
    <source>
        <strain evidence="2 3">LacV</strain>
    </source>
</reference>
<evidence type="ECO:0000259" key="1">
    <source>
        <dbReference type="Pfam" id="PF02589"/>
    </source>
</evidence>
<accession>A0A6I0EX29</accession>
<dbReference type="OrthoDB" id="9809147at2"/>
<dbReference type="InterPro" id="IPR003741">
    <property type="entry name" value="LUD_dom"/>
</dbReference>
<name>A0A6I0EX29_9FIRM</name>
<dbReference type="Pfam" id="PF02589">
    <property type="entry name" value="LUD_dom"/>
    <property type="match status" value="1"/>
</dbReference>
<proteinExistence type="predicted"/>
<evidence type="ECO:0000313" key="2">
    <source>
        <dbReference type="EMBL" id="KAB3531044.1"/>
    </source>
</evidence>
<dbReference type="PANTHER" id="PTHR36179:SF2">
    <property type="entry name" value="LUD DOMAIN-CONTAINING PROTEIN"/>
    <property type="match status" value="1"/>
</dbReference>
<organism evidence="2 3">
    <name type="scientific">Alkaliphilus pronyensis</name>
    <dbReference type="NCBI Taxonomy" id="1482732"/>
    <lineage>
        <taxon>Bacteria</taxon>
        <taxon>Bacillati</taxon>
        <taxon>Bacillota</taxon>
        <taxon>Clostridia</taxon>
        <taxon>Peptostreptococcales</taxon>
        <taxon>Natronincolaceae</taxon>
        <taxon>Alkaliphilus</taxon>
    </lineage>
</organism>
<dbReference type="PANTHER" id="PTHR36179">
    <property type="entry name" value="LUD_DOM DOMAIN-CONTAINING PROTEIN"/>
    <property type="match status" value="1"/>
</dbReference>
<dbReference type="SUPFAM" id="SSF100950">
    <property type="entry name" value="NagB/RpiA/CoA transferase-like"/>
    <property type="match status" value="1"/>
</dbReference>
<dbReference type="InterPro" id="IPR009501">
    <property type="entry name" value="UCP020269"/>
</dbReference>
<dbReference type="PIRSF" id="PIRSF020269">
    <property type="entry name" value="DUF1121"/>
    <property type="match status" value="1"/>
</dbReference>
<comment type="caution">
    <text evidence="2">The sequence shown here is derived from an EMBL/GenBank/DDBJ whole genome shotgun (WGS) entry which is preliminary data.</text>
</comment>
<feature type="domain" description="LUD" evidence="1">
    <location>
        <begin position="13"/>
        <end position="205"/>
    </location>
</feature>